<dbReference type="InterPro" id="IPR036291">
    <property type="entry name" value="NAD(P)-bd_dom_sf"/>
</dbReference>
<evidence type="ECO:0000256" key="2">
    <source>
        <dbReference type="ARBA" id="ARBA00001911"/>
    </source>
</evidence>
<evidence type="ECO:0000256" key="1">
    <source>
        <dbReference type="ARBA" id="ARBA00000083"/>
    </source>
</evidence>
<comment type="catalytic activity">
    <reaction evidence="1">
        <text>UDP-alpha-D-glucose = UDP-alpha-D-galactose</text>
        <dbReference type="Rhea" id="RHEA:22168"/>
        <dbReference type="ChEBI" id="CHEBI:58885"/>
        <dbReference type="ChEBI" id="CHEBI:66914"/>
        <dbReference type="EC" id="5.1.3.2"/>
    </reaction>
</comment>
<dbReference type="SUPFAM" id="SSF51735">
    <property type="entry name" value="NAD(P)-binding Rossmann-fold domains"/>
    <property type="match status" value="1"/>
</dbReference>
<dbReference type="Pfam" id="PF16363">
    <property type="entry name" value="GDP_Man_Dehyd"/>
    <property type="match status" value="1"/>
</dbReference>
<organism evidence="8 9">
    <name type="scientific">Paralvinella palmiformis</name>
    <dbReference type="NCBI Taxonomy" id="53620"/>
    <lineage>
        <taxon>Eukaryota</taxon>
        <taxon>Metazoa</taxon>
        <taxon>Spiralia</taxon>
        <taxon>Lophotrochozoa</taxon>
        <taxon>Annelida</taxon>
        <taxon>Polychaeta</taxon>
        <taxon>Sedentaria</taxon>
        <taxon>Canalipalpata</taxon>
        <taxon>Terebellida</taxon>
        <taxon>Terebelliformia</taxon>
        <taxon>Alvinellidae</taxon>
        <taxon>Paralvinella</taxon>
    </lineage>
</organism>
<dbReference type="GO" id="GO:0003978">
    <property type="term" value="F:UDP-glucose 4-epimerase activity"/>
    <property type="evidence" value="ECO:0007669"/>
    <property type="project" value="UniProtKB-EC"/>
</dbReference>
<keyword evidence="6" id="KW-0413">Isomerase</keyword>
<dbReference type="GO" id="GO:0005996">
    <property type="term" value="P:monosaccharide metabolic process"/>
    <property type="evidence" value="ECO:0007669"/>
    <property type="project" value="TreeGrafter"/>
</dbReference>
<dbReference type="InterPro" id="IPR016040">
    <property type="entry name" value="NAD(P)-bd_dom"/>
</dbReference>
<keyword evidence="9" id="KW-1185">Reference proteome</keyword>
<evidence type="ECO:0000259" key="7">
    <source>
        <dbReference type="Pfam" id="PF16363"/>
    </source>
</evidence>
<evidence type="ECO:0000313" key="8">
    <source>
        <dbReference type="EMBL" id="KAK2155935.1"/>
    </source>
</evidence>
<keyword evidence="5" id="KW-0520">NAD</keyword>
<dbReference type="EC" id="5.1.3.2" evidence="4"/>
<dbReference type="PANTHER" id="PTHR43725:SF47">
    <property type="entry name" value="UDP-GLUCOSE 4-EPIMERASE"/>
    <property type="match status" value="1"/>
</dbReference>
<dbReference type="AlphaFoldDB" id="A0AAD9N421"/>
<reference evidence="8" key="1">
    <citation type="journal article" date="2023" name="Mol. Biol. Evol.">
        <title>Third-Generation Sequencing Reveals the Adaptive Role of the Epigenome in Three Deep-Sea Polychaetes.</title>
        <authorList>
            <person name="Perez M."/>
            <person name="Aroh O."/>
            <person name="Sun Y."/>
            <person name="Lan Y."/>
            <person name="Juniper S.K."/>
            <person name="Young C.R."/>
            <person name="Angers B."/>
            <person name="Qian P.Y."/>
        </authorList>
    </citation>
    <scope>NUCLEOTIDE SEQUENCE</scope>
    <source>
        <strain evidence="8">P08H-3</strain>
    </source>
</reference>
<sequence>MDEVKGIMNKSGKKPCALLTGGAGYIGNHTAIEMIKADYDVVIVDNLHNSYMEALKRVEKILDQKLTIYVEDLLDKAALQKVFSKHHFDCVIHFAGLKAVYESVEKPLLYYRNNLNGTINLLENRFG</sequence>
<comment type="caution">
    <text evidence="8">The sequence shown here is derived from an EMBL/GenBank/DDBJ whole genome shotgun (WGS) entry which is preliminary data.</text>
</comment>
<evidence type="ECO:0000313" key="9">
    <source>
        <dbReference type="Proteomes" id="UP001208570"/>
    </source>
</evidence>
<gene>
    <name evidence="8" type="ORF">LSH36_226g01042</name>
</gene>
<dbReference type="Proteomes" id="UP001208570">
    <property type="component" value="Unassembled WGS sequence"/>
</dbReference>
<feature type="domain" description="NAD(P)-binding" evidence="7">
    <location>
        <begin position="18"/>
        <end position="123"/>
    </location>
</feature>
<name>A0AAD9N421_9ANNE</name>
<dbReference type="Gene3D" id="3.40.50.720">
    <property type="entry name" value="NAD(P)-binding Rossmann-like Domain"/>
    <property type="match status" value="1"/>
</dbReference>
<evidence type="ECO:0000256" key="6">
    <source>
        <dbReference type="ARBA" id="ARBA00023235"/>
    </source>
</evidence>
<proteinExistence type="predicted"/>
<comment type="pathway">
    <text evidence="3">Carbohydrate metabolism; galactose metabolism.</text>
</comment>
<comment type="cofactor">
    <cofactor evidence="2">
        <name>NAD(+)</name>
        <dbReference type="ChEBI" id="CHEBI:57540"/>
    </cofactor>
</comment>
<dbReference type="EMBL" id="JAODUP010000226">
    <property type="protein sequence ID" value="KAK2155935.1"/>
    <property type="molecule type" value="Genomic_DNA"/>
</dbReference>
<evidence type="ECO:0000256" key="5">
    <source>
        <dbReference type="ARBA" id="ARBA00023027"/>
    </source>
</evidence>
<evidence type="ECO:0000256" key="4">
    <source>
        <dbReference type="ARBA" id="ARBA00013189"/>
    </source>
</evidence>
<accession>A0AAD9N421</accession>
<dbReference type="PANTHER" id="PTHR43725">
    <property type="entry name" value="UDP-GLUCOSE 4-EPIMERASE"/>
    <property type="match status" value="1"/>
</dbReference>
<dbReference type="GO" id="GO:0005829">
    <property type="term" value="C:cytosol"/>
    <property type="evidence" value="ECO:0007669"/>
    <property type="project" value="TreeGrafter"/>
</dbReference>
<evidence type="ECO:0000256" key="3">
    <source>
        <dbReference type="ARBA" id="ARBA00004947"/>
    </source>
</evidence>
<protein>
    <recommendedName>
        <fullName evidence="4">UDP-glucose 4-epimerase</fullName>
        <ecNumber evidence="4">5.1.3.2</ecNumber>
    </recommendedName>
</protein>